<keyword evidence="3" id="KW-1185">Reference proteome</keyword>
<evidence type="ECO:0000256" key="1">
    <source>
        <dbReference type="SAM" id="MobiDB-lite"/>
    </source>
</evidence>
<evidence type="ECO:0000313" key="3">
    <source>
        <dbReference type="Proteomes" id="UP000799428"/>
    </source>
</evidence>
<feature type="region of interest" description="Disordered" evidence="1">
    <location>
        <begin position="148"/>
        <end position="182"/>
    </location>
</feature>
<feature type="region of interest" description="Disordered" evidence="1">
    <location>
        <begin position="1"/>
        <end position="37"/>
    </location>
</feature>
<protein>
    <submittedName>
        <fullName evidence="2">Uncharacterized protein</fullName>
    </submittedName>
</protein>
<evidence type="ECO:0000313" key="2">
    <source>
        <dbReference type="EMBL" id="KAF2708182.1"/>
    </source>
</evidence>
<name>A0A6G1K6U9_9PLEO</name>
<sequence>MLLRPRPRPRRPLLRHLRQPTSRGQQHDDHTHVTSMSHPSHINYTRAASTIVCTSTLQTVSKSKTSVTPQIHSHSLQCDTFLLSSLYRPNHQRTGPMRVRVRVRGGSASYFTILPHSSPPSPPSTTSLHEATYLHRLHSRSPVGEILPHAEAPHDHTSSVMGRPQHQNPLPTLGKNNAPTHV</sequence>
<organism evidence="2 3">
    <name type="scientific">Pleomassaria siparia CBS 279.74</name>
    <dbReference type="NCBI Taxonomy" id="1314801"/>
    <lineage>
        <taxon>Eukaryota</taxon>
        <taxon>Fungi</taxon>
        <taxon>Dikarya</taxon>
        <taxon>Ascomycota</taxon>
        <taxon>Pezizomycotina</taxon>
        <taxon>Dothideomycetes</taxon>
        <taxon>Pleosporomycetidae</taxon>
        <taxon>Pleosporales</taxon>
        <taxon>Pleomassariaceae</taxon>
        <taxon>Pleomassaria</taxon>
    </lineage>
</organism>
<proteinExistence type="predicted"/>
<dbReference type="AlphaFoldDB" id="A0A6G1K6U9"/>
<accession>A0A6G1K6U9</accession>
<gene>
    <name evidence="2" type="ORF">K504DRAFT_300612</name>
</gene>
<feature type="compositionally biased region" description="Basic residues" evidence="1">
    <location>
        <begin position="1"/>
        <end position="18"/>
    </location>
</feature>
<dbReference type="Proteomes" id="UP000799428">
    <property type="component" value="Unassembled WGS sequence"/>
</dbReference>
<dbReference type="EMBL" id="MU005772">
    <property type="protein sequence ID" value="KAF2708182.1"/>
    <property type="molecule type" value="Genomic_DNA"/>
</dbReference>
<reference evidence="2" key="1">
    <citation type="journal article" date="2020" name="Stud. Mycol.">
        <title>101 Dothideomycetes genomes: a test case for predicting lifestyles and emergence of pathogens.</title>
        <authorList>
            <person name="Haridas S."/>
            <person name="Albert R."/>
            <person name="Binder M."/>
            <person name="Bloem J."/>
            <person name="Labutti K."/>
            <person name="Salamov A."/>
            <person name="Andreopoulos B."/>
            <person name="Baker S."/>
            <person name="Barry K."/>
            <person name="Bills G."/>
            <person name="Bluhm B."/>
            <person name="Cannon C."/>
            <person name="Castanera R."/>
            <person name="Culley D."/>
            <person name="Daum C."/>
            <person name="Ezra D."/>
            <person name="Gonzalez J."/>
            <person name="Henrissat B."/>
            <person name="Kuo A."/>
            <person name="Liang C."/>
            <person name="Lipzen A."/>
            <person name="Lutzoni F."/>
            <person name="Magnuson J."/>
            <person name="Mondo S."/>
            <person name="Nolan M."/>
            <person name="Ohm R."/>
            <person name="Pangilinan J."/>
            <person name="Park H.-J."/>
            <person name="Ramirez L."/>
            <person name="Alfaro M."/>
            <person name="Sun H."/>
            <person name="Tritt A."/>
            <person name="Yoshinaga Y."/>
            <person name="Zwiers L.-H."/>
            <person name="Turgeon B."/>
            <person name="Goodwin S."/>
            <person name="Spatafora J."/>
            <person name="Crous P."/>
            <person name="Grigoriev I."/>
        </authorList>
    </citation>
    <scope>NUCLEOTIDE SEQUENCE</scope>
    <source>
        <strain evidence="2">CBS 279.74</strain>
    </source>
</reference>
<feature type="compositionally biased region" description="Polar residues" evidence="1">
    <location>
        <begin position="165"/>
        <end position="182"/>
    </location>
</feature>